<dbReference type="Gene3D" id="2.40.50.90">
    <property type="match status" value="1"/>
</dbReference>
<dbReference type="AlphaFoldDB" id="A0A8S4Q2K1"/>
<dbReference type="Gene3D" id="3.30.70.330">
    <property type="match status" value="2"/>
</dbReference>
<evidence type="ECO:0000259" key="3">
    <source>
        <dbReference type="PROSITE" id="PS50102"/>
    </source>
</evidence>
<dbReference type="SUPFAM" id="SSF54928">
    <property type="entry name" value="RNA-binding domain, RBD"/>
    <property type="match status" value="2"/>
</dbReference>
<feature type="domain" description="RRM" evidence="3">
    <location>
        <begin position="141"/>
        <end position="216"/>
    </location>
</feature>
<reference evidence="4" key="1">
    <citation type="submission" date="2022-03" db="EMBL/GenBank/DDBJ databases">
        <authorList>
            <person name="Martin C."/>
        </authorList>
    </citation>
    <scope>NUCLEOTIDE SEQUENCE</scope>
</reference>
<feature type="non-terminal residue" evidence="4">
    <location>
        <position position="1"/>
    </location>
</feature>
<name>A0A8S4Q2K1_OWEFU</name>
<dbReference type="InterPro" id="IPR012677">
    <property type="entry name" value="Nucleotide-bd_a/b_plait_sf"/>
</dbReference>
<dbReference type="PANTHER" id="PTHR48025">
    <property type="entry name" value="OS02G0815200 PROTEIN"/>
    <property type="match status" value="1"/>
</dbReference>
<evidence type="ECO:0000313" key="4">
    <source>
        <dbReference type="EMBL" id="CAH1798071.1"/>
    </source>
</evidence>
<protein>
    <recommendedName>
        <fullName evidence="3">RRM domain-containing protein</fullName>
    </recommendedName>
</protein>
<proteinExistence type="predicted"/>
<dbReference type="GO" id="GO:0003729">
    <property type="term" value="F:mRNA binding"/>
    <property type="evidence" value="ECO:0007669"/>
    <property type="project" value="TreeGrafter"/>
</dbReference>
<dbReference type="Pfam" id="PF00567">
    <property type="entry name" value="TUDOR"/>
    <property type="match status" value="1"/>
</dbReference>
<accession>A0A8S4Q2K1</accession>
<gene>
    <name evidence="4" type="ORF">OFUS_LOCUS22254</name>
</gene>
<organism evidence="4 5">
    <name type="scientific">Owenia fusiformis</name>
    <name type="common">Polychaete worm</name>
    <dbReference type="NCBI Taxonomy" id="6347"/>
    <lineage>
        <taxon>Eukaryota</taxon>
        <taxon>Metazoa</taxon>
        <taxon>Spiralia</taxon>
        <taxon>Lophotrochozoa</taxon>
        <taxon>Annelida</taxon>
        <taxon>Polychaeta</taxon>
        <taxon>Sedentaria</taxon>
        <taxon>Canalipalpata</taxon>
        <taxon>Sabellida</taxon>
        <taxon>Oweniida</taxon>
        <taxon>Oweniidae</taxon>
        <taxon>Owenia</taxon>
    </lineage>
</organism>
<keyword evidence="1 2" id="KW-0694">RNA-binding</keyword>
<feature type="domain" description="RRM" evidence="3">
    <location>
        <begin position="8"/>
        <end position="83"/>
    </location>
</feature>
<dbReference type="PANTHER" id="PTHR48025:SF1">
    <property type="entry name" value="RRM DOMAIN-CONTAINING PROTEIN"/>
    <property type="match status" value="1"/>
</dbReference>
<evidence type="ECO:0000313" key="5">
    <source>
        <dbReference type="Proteomes" id="UP000749559"/>
    </source>
</evidence>
<dbReference type="InterPro" id="IPR050502">
    <property type="entry name" value="Euk_RNA-bind_prot"/>
</dbReference>
<dbReference type="CDD" id="cd00590">
    <property type="entry name" value="RRM_SF"/>
    <property type="match status" value="2"/>
</dbReference>
<evidence type="ECO:0000256" key="1">
    <source>
        <dbReference type="ARBA" id="ARBA00022884"/>
    </source>
</evidence>
<dbReference type="EMBL" id="CAIIXF020000010">
    <property type="protein sequence ID" value="CAH1798071.1"/>
    <property type="molecule type" value="Genomic_DNA"/>
</dbReference>
<sequence length="455" mass="51446">QDDADQETEVFISNIPPEMTEQDLSYLLGDIPLSVVMRSKGYNNRFAFVRFKTYTEAEAVVEELEGYIVGNSGYQLNARINDVPPPIPTINDQNRTDQGHIIRQSSDSTNEDFYREVASNYDPFKPSKNPMEAKAVVDGPVGVYVGNFPYSTTEEQLFEEFKPFGVQRVEIKSRGPERSAYGFVYVESIEDATAAIRMLDASDFNGRELKVRFNNRNYNVPIETEEAKIKLPKDIKVQCTINDKARQVNVVNQEKQTPAPTPQVNSPTPRVAVPANMSYRTYSRILACFKVPLTTVHDIPPGRFELWVTYVEQSGYFWAQILTDNTANMSELGEMNLEREASGQHPFNNDRRCITYYEDEPVRGYIMNESGAQVNVFAVDYGNVMLVDKTHVLSATNPTIWKIGPMVVPFRLYDTTTGLKEIQHDHATQVLQVNIANTPGANETHIIDVANAQLR</sequence>
<dbReference type="Pfam" id="PF00076">
    <property type="entry name" value="RRM_1"/>
    <property type="match status" value="2"/>
</dbReference>
<keyword evidence="5" id="KW-1185">Reference proteome</keyword>
<comment type="caution">
    <text evidence="4">The sequence shown here is derived from an EMBL/GenBank/DDBJ whole genome shotgun (WGS) entry which is preliminary data.</text>
</comment>
<dbReference type="SUPFAM" id="SSF63748">
    <property type="entry name" value="Tudor/PWWP/MBT"/>
    <property type="match status" value="1"/>
</dbReference>
<dbReference type="InterPro" id="IPR000504">
    <property type="entry name" value="RRM_dom"/>
</dbReference>
<dbReference type="Gene3D" id="2.30.30.140">
    <property type="match status" value="1"/>
</dbReference>
<dbReference type="InterPro" id="IPR035437">
    <property type="entry name" value="SNase_OB-fold_sf"/>
</dbReference>
<dbReference type="OrthoDB" id="1879688at2759"/>
<dbReference type="Proteomes" id="UP000749559">
    <property type="component" value="Unassembled WGS sequence"/>
</dbReference>
<dbReference type="InterPro" id="IPR002999">
    <property type="entry name" value="Tudor"/>
</dbReference>
<dbReference type="InterPro" id="IPR035979">
    <property type="entry name" value="RBD_domain_sf"/>
</dbReference>
<evidence type="ECO:0000256" key="2">
    <source>
        <dbReference type="PROSITE-ProRule" id="PRU00176"/>
    </source>
</evidence>
<dbReference type="PROSITE" id="PS50102">
    <property type="entry name" value="RRM"/>
    <property type="match status" value="2"/>
</dbReference>
<dbReference type="SMART" id="SM00360">
    <property type="entry name" value="RRM"/>
    <property type="match status" value="2"/>
</dbReference>